<sequence length="70" mass="7588">MKSLSRPGSSPIKMTGNRKCDPPYGPQMRKEHIGLLAKMMEPNAAKRCKEAAGASLRKANNGAEPFKDGM</sequence>
<name>A0AAV7R9Y8_PLEWA</name>
<proteinExistence type="predicted"/>
<dbReference type="Proteomes" id="UP001066276">
    <property type="component" value="Chromosome 5"/>
</dbReference>
<evidence type="ECO:0000313" key="3">
    <source>
        <dbReference type="Proteomes" id="UP001066276"/>
    </source>
</evidence>
<dbReference type="AlphaFoldDB" id="A0AAV7R9Y8"/>
<accession>A0AAV7R9Y8</accession>
<comment type="caution">
    <text evidence="2">The sequence shown here is derived from an EMBL/GenBank/DDBJ whole genome shotgun (WGS) entry which is preliminary data.</text>
</comment>
<dbReference type="EMBL" id="JANPWB010000009">
    <property type="protein sequence ID" value="KAJ1148024.1"/>
    <property type="molecule type" value="Genomic_DNA"/>
</dbReference>
<gene>
    <name evidence="2" type="ORF">NDU88_000865</name>
</gene>
<evidence type="ECO:0000256" key="1">
    <source>
        <dbReference type="SAM" id="MobiDB-lite"/>
    </source>
</evidence>
<organism evidence="2 3">
    <name type="scientific">Pleurodeles waltl</name>
    <name type="common">Iberian ribbed newt</name>
    <dbReference type="NCBI Taxonomy" id="8319"/>
    <lineage>
        <taxon>Eukaryota</taxon>
        <taxon>Metazoa</taxon>
        <taxon>Chordata</taxon>
        <taxon>Craniata</taxon>
        <taxon>Vertebrata</taxon>
        <taxon>Euteleostomi</taxon>
        <taxon>Amphibia</taxon>
        <taxon>Batrachia</taxon>
        <taxon>Caudata</taxon>
        <taxon>Salamandroidea</taxon>
        <taxon>Salamandridae</taxon>
        <taxon>Pleurodelinae</taxon>
        <taxon>Pleurodeles</taxon>
    </lineage>
</organism>
<reference evidence="2" key="1">
    <citation type="journal article" date="2022" name="bioRxiv">
        <title>Sequencing and chromosome-scale assembly of the giantPleurodeles waltlgenome.</title>
        <authorList>
            <person name="Brown T."/>
            <person name="Elewa A."/>
            <person name="Iarovenko S."/>
            <person name="Subramanian E."/>
            <person name="Araus A.J."/>
            <person name="Petzold A."/>
            <person name="Susuki M."/>
            <person name="Suzuki K.-i.T."/>
            <person name="Hayashi T."/>
            <person name="Toyoda A."/>
            <person name="Oliveira C."/>
            <person name="Osipova E."/>
            <person name="Leigh N.D."/>
            <person name="Simon A."/>
            <person name="Yun M.H."/>
        </authorList>
    </citation>
    <scope>NUCLEOTIDE SEQUENCE</scope>
    <source>
        <strain evidence="2">20211129_DDA</strain>
        <tissue evidence="2">Liver</tissue>
    </source>
</reference>
<protein>
    <submittedName>
        <fullName evidence="2">Uncharacterized protein</fullName>
    </submittedName>
</protein>
<feature type="region of interest" description="Disordered" evidence="1">
    <location>
        <begin position="1"/>
        <end position="28"/>
    </location>
</feature>
<keyword evidence="3" id="KW-1185">Reference proteome</keyword>
<evidence type="ECO:0000313" key="2">
    <source>
        <dbReference type="EMBL" id="KAJ1148024.1"/>
    </source>
</evidence>